<gene>
    <name evidence="1" type="ordered locus">TVNIR_1907</name>
</gene>
<dbReference type="SUPFAM" id="SSF55729">
    <property type="entry name" value="Acyl-CoA N-acyltransferases (Nat)"/>
    <property type="match status" value="1"/>
</dbReference>
<proteinExistence type="predicted"/>
<dbReference type="HOGENOM" id="CLU_920621_0_0_6"/>
<keyword evidence="2" id="KW-1185">Reference proteome</keyword>
<evidence type="ECO:0000313" key="1">
    <source>
        <dbReference type="EMBL" id="AGA33568.1"/>
    </source>
</evidence>
<dbReference type="STRING" id="1255043.TVNIR_1907"/>
<dbReference type="AlphaFoldDB" id="L0DWZ2"/>
<name>L0DWZ2_THIND</name>
<protein>
    <recommendedName>
        <fullName evidence="3">GNAT family N-acetyltransferase</fullName>
    </recommendedName>
</protein>
<dbReference type="RefSeq" id="WP_015258695.1">
    <property type="nucleotide sequence ID" value="NC_019902.2"/>
</dbReference>
<reference evidence="1" key="1">
    <citation type="submission" date="2015-12" db="EMBL/GenBank/DDBJ databases">
        <authorList>
            <person name="Tikhonova T.V."/>
            <person name="Pavlov A.R."/>
            <person name="Beletsky A.V."/>
            <person name="Mardanov A.V."/>
            <person name="Sorokin D.Y."/>
            <person name="Ravin N.V."/>
            <person name="Popov V.O."/>
        </authorList>
    </citation>
    <scope>NUCLEOTIDE SEQUENCE</scope>
    <source>
        <strain evidence="1">DSM 14787</strain>
    </source>
</reference>
<evidence type="ECO:0000313" key="2">
    <source>
        <dbReference type="Proteomes" id="UP000010809"/>
    </source>
</evidence>
<dbReference type="Proteomes" id="UP000010809">
    <property type="component" value="Chromosome"/>
</dbReference>
<dbReference type="Pfam" id="PF13527">
    <property type="entry name" value="Acetyltransf_9"/>
    <property type="match status" value="1"/>
</dbReference>
<organism evidence="1 2">
    <name type="scientific">Thioalkalivibrio nitratireducens (strain DSM 14787 / UNIQEM 213 / ALEN2)</name>
    <dbReference type="NCBI Taxonomy" id="1255043"/>
    <lineage>
        <taxon>Bacteria</taxon>
        <taxon>Pseudomonadati</taxon>
        <taxon>Pseudomonadota</taxon>
        <taxon>Gammaproteobacteria</taxon>
        <taxon>Chromatiales</taxon>
        <taxon>Ectothiorhodospiraceae</taxon>
        <taxon>Thioalkalivibrio</taxon>
    </lineage>
</organism>
<dbReference type="EMBL" id="CP003989">
    <property type="protein sequence ID" value="AGA33568.1"/>
    <property type="molecule type" value="Genomic_DNA"/>
</dbReference>
<dbReference type="KEGG" id="tni:TVNIR_1907"/>
<evidence type="ECO:0008006" key="3">
    <source>
        <dbReference type="Google" id="ProtNLM"/>
    </source>
</evidence>
<dbReference type="Gene3D" id="3.40.630.30">
    <property type="match status" value="1"/>
</dbReference>
<dbReference type="InterPro" id="IPR016181">
    <property type="entry name" value="Acyl_CoA_acyltransferase"/>
</dbReference>
<accession>L0DWZ2</accession>
<dbReference type="PATRIC" id="fig|1255043.3.peg.1931"/>
<dbReference type="eggNOG" id="COG2227">
    <property type="taxonomic scope" value="Bacteria"/>
</dbReference>
<sequence>MLSLASRAGFRLEGQCAVQLPWAGPAGERGAAAAGELLVLAREQAAGRWRVTYQEPELLPEVQALFQRVFGHPMSEALWHWKYGQGRGQGALTLRDGRVVAHYGGLTREVRFLGRREWAGQVADVMVEAGDRGVLTRQGAFFRAAASVPETCSGYGSKHLIGFGFPNRRHFTLAERLGLYAEVGRMVEPRWPAAAATNGRWRLADLAELPAGRAARAVERLWAAMARDLQEAIVGVRDYAWLRYRYLQHPEYRYRVFGVRRRWRPGWRGVIVLREHAQRVELMDLVGSLGSLPELVAAARDWAAAAGYPEVFAWITSTHAASLGLDDATVTDPDVVVPTSIRTPGPAPAELNGRWWLMSGDTDFR</sequence>